<comment type="caution">
    <text evidence="1">The sequence shown here is derived from an EMBL/GenBank/DDBJ whole genome shotgun (WGS) entry which is preliminary data.</text>
</comment>
<dbReference type="AlphaFoldDB" id="A0A5J4UJ43"/>
<reference evidence="1 2" key="1">
    <citation type="submission" date="2019-03" db="EMBL/GenBank/DDBJ databases">
        <title>Single cell metagenomics reveals metabolic interactions within the superorganism composed of flagellate Streblomastix strix and complex community of Bacteroidetes bacteria on its surface.</title>
        <authorList>
            <person name="Treitli S.C."/>
            <person name="Kolisko M."/>
            <person name="Husnik F."/>
            <person name="Keeling P."/>
            <person name="Hampl V."/>
        </authorList>
    </citation>
    <scope>NUCLEOTIDE SEQUENCE [LARGE SCALE GENOMIC DNA]</scope>
    <source>
        <strain evidence="1">ST1C</strain>
    </source>
</reference>
<dbReference type="EMBL" id="SNRW01015600">
    <property type="protein sequence ID" value="KAA6370224.1"/>
    <property type="molecule type" value="Genomic_DNA"/>
</dbReference>
<name>A0A5J4UJ43_9EUKA</name>
<protein>
    <submittedName>
        <fullName evidence="1">Uncharacterized protein</fullName>
    </submittedName>
</protein>
<dbReference type="Proteomes" id="UP000324800">
    <property type="component" value="Unassembled WGS sequence"/>
</dbReference>
<organism evidence="1 2">
    <name type="scientific">Streblomastix strix</name>
    <dbReference type="NCBI Taxonomy" id="222440"/>
    <lineage>
        <taxon>Eukaryota</taxon>
        <taxon>Metamonada</taxon>
        <taxon>Preaxostyla</taxon>
        <taxon>Oxymonadida</taxon>
        <taxon>Streblomastigidae</taxon>
        <taxon>Streblomastix</taxon>
    </lineage>
</organism>
<evidence type="ECO:0000313" key="2">
    <source>
        <dbReference type="Proteomes" id="UP000324800"/>
    </source>
</evidence>
<evidence type="ECO:0000313" key="1">
    <source>
        <dbReference type="EMBL" id="KAA6370224.1"/>
    </source>
</evidence>
<gene>
    <name evidence="1" type="ORF">EZS28_034249</name>
</gene>
<sequence>MQDEFGDFEEPDNNDDLEYIYLWDEQFRIDKRFGEGEKLFNMYSISLDERMAIEQLLEQGDSFSDNQLKEILDHMNRQNEEQDEKQRLREIEYLDLLRQKQKMDDDDNKNKLYVEPGLGKHQ</sequence>
<proteinExistence type="predicted"/>
<accession>A0A5J4UJ43</accession>